<dbReference type="SUPFAM" id="SSF56112">
    <property type="entry name" value="Protein kinase-like (PK-like)"/>
    <property type="match status" value="1"/>
</dbReference>
<dbReference type="Proteomes" id="UP000627984">
    <property type="component" value="Unassembled WGS sequence"/>
</dbReference>
<name>A0AA37BHX7_9ACTN</name>
<organism evidence="2 3">
    <name type="scientific">Planomonospora parontospora</name>
    <dbReference type="NCBI Taxonomy" id="58119"/>
    <lineage>
        <taxon>Bacteria</taxon>
        <taxon>Bacillati</taxon>
        <taxon>Actinomycetota</taxon>
        <taxon>Actinomycetes</taxon>
        <taxon>Streptosporangiales</taxon>
        <taxon>Streptosporangiaceae</taxon>
        <taxon>Planomonospora</taxon>
    </lineage>
</organism>
<dbReference type="Gene3D" id="3.90.1200.10">
    <property type="match status" value="1"/>
</dbReference>
<dbReference type="GO" id="GO:0019748">
    <property type="term" value="P:secondary metabolic process"/>
    <property type="evidence" value="ECO:0007669"/>
    <property type="project" value="InterPro"/>
</dbReference>
<gene>
    <name evidence="2" type="ORF">GCM10010126_37680</name>
</gene>
<proteinExistence type="predicted"/>
<accession>A0AA37BHX7</accession>
<evidence type="ECO:0000313" key="3">
    <source>
        <dbReference type="Proteomes" id="UP000627984"/>
    </source>
</evidence>
<dbReference type="Pfam" id="PF04655">
    <property type="entry name" value="APH_6_hur"/>
    <property type="match status" value="1"/>
</dbReference>
<reference evidence="2" key="2">
    <citation type="submission" date="2022-09" db="EMBL/GenBank/DDBJ databases">
        <authorList>
            <person name="Sun Q."/>
            <person name="Ohkuma M."/>
        </authorList>
    </citation>
    <scope>NUCLEOTIDE SEQUENCE</scope>
    <source>
        <strain evidence="2">JCM 3093</strain>
    </source>
</reference>
<dbReference type="InterPro" id="IPR006748">
    <property type="entry name" value="NH2Glyco/OHUrea_AB-resist_kin"/>
</dbReference>
<evidence type="ECO:0000256" key="1">
    <source>
        <dbReference type="SAM" id="MobiDB-lite"/>
    </source>
</evidence>
<feature type="region of interest" description="Disordered" evidence="1">
    <location>
        <begin position="1"/>
        <end position="21"/>
    </location>
</feature>
<evidence type="ECO:0000313" key="2">
    <source>
        <dbReference type="EMBL" id="GGK74772.1"/>
    </source>
</evidence>
<dbReference type="AlphaFoldDB" id="A0AA37BHX7"/>
<sequence>MSNAVPDTEPDSLPNAVPDVVSGTAPDAEARLVTRFGPGVRGWLAALPPLVERLAVRWDLEVTGVVPHGNTSRAFRVRRADGSAGFLKLTPEPAICAAEALALRAWAGSPHVVRLIDADEGAGALLLEAVEPGTPVSGLAVPPSPDQVSALLRSLRVKEVPAGLPPLRERVEFLFDLTRRRLRSGPTAGDGGAAEAAGLLRTAEHLLDRSLSAALALSGDGSTGLVHGDLHPGNVLDGGARGLVVIDPRPSVGDPAFDAVDWVLGGGAAHAEETVARLGQDTGRVMAWCRALAVAVAVPRLARGRHDAETALLLELAGGV</sequence>
<comment type="caution">
    <text evidence="2">The sequence shown here is derived from an EMBL/GenBank/DDBJ whole genome shotgun (WGS) entry which is preliminary data.</text>
</comment>
<dbReference type="RefSeq" id="WP_191895904.1">
    <property type="nucleotide sequence ID" value="NZ_BMQD01000011.1"/>
</dbReference>
<dbReference type="GO" id="GO:0016773">
    <property type="term" value="F:phosphotransferase activity, alcohol group as acceptor"/>
    <property type="evidence" value="ECO:0007669"/>
    <property type="project" value="InterPro"/>
</dbReference>
<dbReference type="EMBL" id="BMQD01000011">
    <property type="protein sequence ID" value="GGK74772.1"/>
    <property type="molecule type" value="Genomic_DNA"/>
</dbReference>
<reference evidence="2" key="1">
    <citation type="journal article" date="2014" name="Int. J. Syst. Evol. Microbiol.">
        <title>Complete genome sequence of Corynebacterium casei LMG S-19264T (=DSM 44701T), isolated from a smear-ripened cheese.</title>
        <authorList>
            <consortium name="US DOE Joint Genome Institute (JGI-PGF)"/>
            <person name="Walter F."/>
            <person name="Albersmeier A."/>
            <person name="Kalinowski J."/>
            <person name="Ruckert C."/>
        </authorList>
    </citation>
    <scope>NUCLEOTIDE SEQUENCE</scope>
    <source>
        <strain evidence="2">JCM 3093</strain>
    </source>
</reference>
<dbReference type="InterPro" id="IPR011009">
    <property type="entry name" value="Kinase-like_dom_sf"/>
</dbReference>
<protein>
    <submittedName>
        <fullName evidence="2">Aminoglycoside O-phosphotransferase</fullName>
    </submittedName>
</protein>